<sequence length="126" mass="15057">MYYEIKDRKPSELLMIKFDRITLDSSGQYQVTEEKSRELYNFLHFGFMTPEELAIKEGPTIMPLPPMLPMTVEKEALYKYLEENINVLFKDAPFILEMRIRALEEKHREYVELIKKSKYINGKKKS</sequence>
<organism evidence="1 2">
    <name type="scientific">Paenibacillus forsythiae</name>
    <dbReference type="NCBI Taxonomy" id="365616"/>
    <lineage>
        <taxon>Bacteria</taxon>
        <taxon>Bacillati</taxon>
        <taxon>Bacillota</taxon>
        <taxon>Bacilli</taxon>
        <taxon>Bacillales</taxon>
        <taxon>Paenibacillaceae</taxon>
        <taxon>Paenibacillus</taxon>
    </lineage>
</organism>
<protein>
    <recommendedName>
        <fullName evidence="3">IDEAL domain-containing protein</fullName>
    </recommendedName>
</protein>
<comment type="caution">
    <text evidence="1">The sequence shown here is derived from an EMBL/GenBank/DDBJ whole genome shotgun (WGS) entry which is preliminary data.</text>
</comment>
<gene>
    <name evidence="1" type="ORF">J2Z22_004841</name>
</gene>
<keyword evidence="2" id="KW-1185">Reference proteome</keyword>
<proteinExistence type="predicted"/>
<dbReference type="Proteomes" id="UP001248709">
    <property type="component" value="Unassembled WGS sequence"/>
</dbReference>
<name>A0ABU3HHT0_9BACL</name>
<accession>A0ABU3HHT0</accession>
<dbReference type="EMBL" id="JAUSUY010000045">
    <property type="protein sequence ID" value="MDT3429240.1"/>
    <property type="molecule type" value="Genomic_DNA"/>
</dbReference>
<evidence type="ECO:0008006" key="3">
    <source>
        <dbReference type="Google" id="ProtNLM"/>
    </source>
</evidence>
<reference evidence="1 2" key="1">
    <citation type="submission" date="2023-07" db="EMBL/GenBank/DDBJ databases">
        <title>Genomic Encyclopedia of Type Strains, Phase IV (KMG-IV): sequencing the most valuable type-strain genomes for metagenomic binning, comparative biology and taxonomic classification.</title>
        <authorList>
            <person name="Goeker M."/>
        </authorList>
    </citation>
    <scope>NUCLEOTIDE SEQUENCE [LARGE SCALE GENOMIC DNA]</scope>
    <source>
        <strain evidence="1 2">T98</strain>
    </source>
</reference>
<evidence type="ECO:0000313" key="2">
    <source>
        <dbReference type="Proteomes" id="UP001248709"/>
    </source>
</evidence>
<dbReference type="RefSeq" id="WP_156940543.1">
    <property type="nucleotide sequence ID" value="NZ_JAUSUY010000045.1"/>
</dbReference>
<evidence type="ECO:0000313" key="1">
    <source>
        <dbReference type="EMBL" id="MDT3429240.1"/>
    </source>
</evidence>